<dbReference type="GeneID" id="59149690"/>
<dbReference type="RefSeq" id="WP_192818526.1">
    <property type="nucleotide sequence ID" value="NZ_CP062310.1"/>
</dbReference>
<dbReference type="InParanoid" id="A0A7L9FI14"/>
<gene>
    <name evidence="1" type="ORF">IG193_07300</name>
</gene>
<name>A0A7L9FI14_9CREN</name>
<reference evidence="1 2" key="1">
    <citation type="submission" date="2020-10" db="EMBL/GenBank/DDBJ databases">
        <title>Thermofilum lucidum 3507LT sp. nov. a novel member of Thermofilaceae family isolated from Chile hot spring, and proposal of description order Thermofilales.</title>
        <authorList>
            <person name="Zayulina K.S."/>
            <person name="Elcheninov A.G."/>
            <person name="Toshchakov S.V."/>
            <person name="Kublanov I.V."/>
        </authorList>
    </citation>
    <scope>NUCLEOTIDE SEQUENCE [LARGE SCALE GENOMIC DNA]</scope>
    <source>
        <strain evidence="1 2">3507LT</strain>
    </source>
</reference>
<accession>A0A7L9FI14</accession>
<organism evidence="1 2">
    <name type="scientific">Infirmifilum lucidum</name>
    <dbReference type="NCBI Taxonomy" id="2776706"/>
    <lineage>
        <taxon>Archaea</taxon>
        <taxon>Thermoproteota</taxon>
        <taxon>Thermoprotei</taxon>
        <taxon>Thermofilales</taxon>
        <taxon>Thermofilaceae</taxon>
        <taxon>Infirmifilum</taxon>
    </lineage>
</organism>
<keyword evidence="2" id="KW-1185">Reference proteome</keyword>
<evidence type="ECO:0000313" key="1">
    <source>
        <dbReference type="EMBL" id="QOJ78554.1"/>
    </source>
</evidence>
<dbReference type="AlphaFoldDB" id="A0A7L9FI14"/>
<proteinExistence type="predicted"/>
<evidence type="ECO:0000313" key="2">
    <source>
        <dbReference type="Proteomes" id="UP000594121"/>
    </source>
</evidence>
<dbReference type="Proteomes" id="UP000594121">
    <property type="component" value="Chromosome"/>
</dbReference>
<protein>
    <submittedName>
        <fullName evidence="1">Uncharacterized protein</fullName>
    </submittedName>
</protein>
<dbReference type="EMBL" id="CP062310">
    <property type="protein sequence ID" value="QOJ78554.1"/>
    <property type="molecule type" value="Genomic_DNA"/>
</dbReference>
<sequence length="125" mass="13742">MAVNPISVRLLVNGEEVPIPVYNTCGIVVENREEHPARLRIEYRGGDWELGTVVLKVEFNGNTVYIGRSTREGASWGLTLQPGERVAINFTAVVPPRAGYSMPSIVRLGADIKPAVYAGERRHAQ</sequence>
<dbReference type="KEGG" id="thel:IG193_07300"/>